<evidence type="ECO:0000256" key="1">
    <source>
        <dbReference type="SAM" id="MobiDB-lite"/>
    </source>
</evidence>
<proteinExistence type="predicted"/>
<protein>
    <submittedName>
        <fullName evidence="3">HARE-HTH domain-containing protein</fullName>
    </submittedName>
</protein>
<feature type="region of interest" description="Disordered" evidence="1">
    <location>
        <begin position="290"/>
        <end position="345"/>
    </location>
</feature>
<dbReference type="Proteomes" id="UP000095284">
    <property type="component" value="Unplaced"/>
</dbReference>
<evidence type="ECO:0000313" key="2">
    <source>
        <dbReference type="Proteomes" id="UP000095284"/>
    </source>
</evidence>
<feature type="compositionally biased region" description="Low complexity" evidence="1">
    <location>
        <begin position="1"/>
        <end position="14"/>
    </location>
</feature>
<sequence>MSERAGSSKTTATKKITKSKPATRSKVGVISTIAAALTAQGANDKELTPEAYKLLHGLCRAKQDCTSNTPNINSSITSIIQLNSRMQVMESWKKNHVKAKLLKIDHLWDAYSRQHPADAQAAEASIDSFCQSTRAKRQARRNRQVNEEVVAKKMSERAGSSKTTATKKITKSKPATRSKVGVISTIAAALTAQGANDKELTPEAYKLLHGLCRAKQDCTSNTPNINSSITSIIQLNSRMQVMESWKKNHVKAKLLKIDHLWDAYSRQHPADAQAAEASIDSFCQSTRAKRQARRNRQVNEEVVGEMEVGGNDEEDELPQEEPPRASGVKTRGKPKSKSSAGSSSK</sequence>
<reference evidence="3" key="1">
    <citation type="submission" date="2016-11" db="UniProtKB">
        <authorList>
            <consortium name="WormBaseParasite"/>
        </authorList>
    </citation>
    <scope>IDENTIFICATION</scope>
</reference>
<organism evidence="2 3">
    <name type="scientific">Bursaphelenchus xylophilus</name>
    <name type="common">Pinewood nematode worm</name>
    <name type="synonym">Aphelenchoides xylophilus</name>
    <dbReference type="NCBI Taxonomy" id="6326"/>
    <lineage>
        <taxon>Eukaryota</taxon>
        <taxon>Metazoa</taxon>
        <taxon>Ecdysozoa</taxon>
        <taxon>Nematoda</taxon>
        <taxon>Chromadorea</taxon>
        <taxon>Rhabditida</taxon>
        <taxon>Tylenchina</taxon>
        <taxon>Tylenchomorpha</taxon>
        <taxon>Aphelenchoidea</taxon>
        <taxon>Aphelenchoididae</taxon>
        <taxon>Bursaphelenchus</taxon>
    </lineage>
</organism>
<feature type="compositionally biased region" description="Low complexity" evidence="1">
    <location>
        <begin position="158"/>
        <end position="167"/>
    </location>
</feature>
<evidence type="ECO:0000313" key="3">
    <source>
        <dbReference type="WBParaSite" id="BXY_0862000.1"/>
    </source>
</evidence>
<feature type="region of interest" description="Disordered" evidence="1">
    <location>
        <begin position="138"/>
        <end position="173"/>
    </location>
</feature>
<dbReference type="AlphaFoldDB" id="A0A1I7S6I2"/>
<accession>A0A1I7S6I2</accession>
<feature type="compositionally biased region" description="Basic and acidic residues" evidence="1">
    <location>
        <begin position="144"/>
        <end position="156"/>
    </location>
</feature>
<name>A0A1I7S6I2_BURXY</name>
<dbReference type="WBParaSite" id="BXY_0862000.1">
    <property type="protein sequence ID" value="BXY_0862000.1"/>
    <property type="gene ID" value="BXY_0862000"/>
</dbReference>
<feature type="compositionally biased region" description="Acidic residues" evidence="1">
    <location>
        <begin position="310"/>
        <end position="319"/>
    </location>
</feature>
<feature type="region of interest" description="Disordered" evidence="1">
    <location>
        <begin position="1"/>
        <end position="21"/>
    </location>
</feature>